<feature type="transmembrane region" description="Helical" evidence="1">
    <location>
        <begin position="200"/>
        <end position="217"/>
    </location>
</feature>
<dbReference type="PANTHER" id="PTHR23308">
    <property type="entry name" value="NUCLEAR INHIBITOR OF PROTEIN PHOSPHATASE-1"/>
    <property type="match status" value="1"/>
</dbReference>
<feature type="transmembrane region" description="Helical" evidence="1">
    <location>
        <begin position="151"/>
        <end position="169"/>
    </location>
</feature>
<evidence type="ECO:0000313" key="3">
    <source>
        <dbReference type="EMBL" id="MBD2569062.1"/>
    </source>
</evidence>
<dbReference type="Proteomes" id="UP000640531">
    <property type="component" value="Unassembled WGS sequence"/>
</dbReference>
<feature type="domain" description="FHA" evidence="2">
    <location>
        <begin position="34"/>
        <end position="90"/>
    </location>
</feature>
<evidence type="ECO:0000259" key="2">
    <source>
        <dbReference type="PROSITE" id="PS50006"/>
    </source>
</evidence>
<dbReference type="PROSITE" id="PS50006">
    <property type="entry name" value="FHA_DOMAIN"/>
    <property type="match status" value="1"/>
</dbReference>
<keyword evidence="4" id="KW-1185">Reference proteome</keyword>
<dbReference type="Gene3D" id="2.60.200.20">
    <property type="match status" value="1"/>
</dbReference>
<reference evidence="3 4" key="1">
    <citation type="journal article" date="2020" name="ISME J.">
        <title>Comparative genomics reveals insights into cyanobacterial evolution and habitat adaptation.</title>
        <authorList>
            <person name="Chen M.Y."/>
            <person name="Teng W.K."/>
            <person name="Zhao L."/>
            <person name="Hu C.X."/>
            <person name="Zhou Y.K."/>
            <person name="Han B.P."/>
            <person name="Song L.R."/>
            <person name="Shu W.S."/>
        </authorList>
    </citation>
    <scope>NUCLEOTIDE SEQUENCE [LARGE SCALE GENOMIC DNA]</scope>
    <source>
        <strain evidence="3 4">FACHB-196</strain>
    </source>
</reference>
<dbReference type="InterPro" id="IPR000253">
    <property type="entry name" value="FHA_dom"/>
</dbReference>
<keyword evidence="1" id="KW-0812">Transmembrane</keyword>
<keyword evidence="1" id="KW-0472">Membrane</keyword>
<evidence type="ECO:0000313" key="4">
    <source>
        <dbReference type="Proteomes" id="UP000640531"/>
    </source>
</evidence>
<dbReference type="Pfam" id="PF00498">
    <property type="entry name" value="FHA"/>
    <property type="match status" value="1"/>
</dbReference>
<organism evidence="3 4">
    <name type="scientific">Anabaena lutea FACHB-196</name>
    <dbReference type="NCBI Taxonomy" id="2692881"/>
    <lineage>
        <taxon>Bacteria</taxon>
        <taxon>Bacillati</taxon>
        <taxon>Cyanobacteriota</taxon>
        <taxon>Cyanophyceae</taxon>
        <taxon>Nostocales</taxon>
        <taxon>Nostocaceae</taxon>
        <taxon>Anabaena</taxon>
    </lineage>
</organism>
<dbReference type="InterPro" id="IPR050923">
    <property type="entry name" value="Cell_Proc_Reg/RNA_Proc"/>
</dbReference>
<dbReference type="InterPro" id="IPR008984">
    <property type="entry name" value="SMAD_FHA_dom_sf"/>
</dbReference>
<comment type="caution">
    <text evidence="3">The sequence shown here is derived from an EMBL/GenBank/DDBJ whole genome shotgun (WGS) entry which is preliminary data.</text>
</comment>
<dbReference type="EMBL" id="JACJST010000012">
    <property type="protein sequence ID" value="MBD2569062.1"/>
    <property type="molecule type" value="Genomic_DNA"/>
</dbReference>
<keyword evidence="1" id="KW-1133">Transmembrane helix</keyword>
<dbReference type="SMART" id="SM00240">
    <property type="entry name" value="FHA"/>
    <property type="match status" value="1"/>
</dbReference>
<proteinExistence type="predicted"/>
<dbReference type="CDD" id="cd00060">
    <property type="entry name" value="FHA"/>
    <property type="match status" value="1"/>
</dbReference>
<accession>A0ABR8FIM0</accession>
<sequence length="261" mass="28596">MQNINIANNIGFNLELFHLQTNTSFELPPNLTVILIGKPNEKSLPDIDVSQLPNADIASRIHAQIQVTSGIYFLEDLGSSNGTFLNNTKLEAKTPYQLNIGDQISLGQGNAITFVFQYQQNQQSDIIANSSPTSLQPQIPNRSIPTTSDKTNKLIGIALMVAGVVILTANIRVGFFVRFPGIIVCMAGVYILFQKRINHSLGWLLLALGIGVIFFTSNVFASVNLLVVIGSFALFIAGYQLLTTGKILDYDLRSIQNLIKK</sequence>
<dbReference type="SUPFAM" id="SSF49879">
    <property type="entry name" value="SMAD/FHA domain"/>
    <property type="match status" value="1"/>
</dbReference>
<feature type="transmembrane region" description="Helical" evidence="1">
    <location>
        <begin position="175"/>
        <end position="193"/>
    </location>
</feature>
<name>A0ABR8FIM0_9NOST</name>
<protein>
    <submittedName>
        <fullName evidence="3">FHA domain-containing protein</fullName>
    </submittedName>
</protein>
<evidence type="ECO:0000256" key="1">
    <source>
        <dbReference type="SAM" id="Phobius"/>
    </source>
</evidence>
<feature type="transmembrane region" description="Helical" evidence="1">
    <location>
        <begin position="223"/>
        <end position="242"/>
    </location>
</feature>
<gene>
    <name evidence="3" type="ORF">H6G59_14385</name>
</gene>
<dbReference type="RefSeq" id="WP_190715520.1">
    <property type="nucleotide sequence ID" value="NZ_JACJST010000012.1"/>
</dbReference>